<dbReference type="InterPro" id="IPR002182">
    <property type="entry name" value="NB-ARC"/>
</dbReference>
<dbReference type="SUPFAM" id="SSF52540">
    <property type="entry name" value="P-loop containing nucleoside triphosphate hydrolases"/>
    <property type="match status" value="1"/>
</dbReference>
<dbReference type="Gene3D" id="1.20.5.4130">
    <property type="match status" value="1"/>
</dbReference>
<keyword evidence="4" id="KW-0067">ATP-binding</keyword>
<dbReference type="InterPro" id="IPR027417">
    <property type="entry name" value="P-loop_NTPase"/>
</dbReference>
<dbReference type="Proteomes" id="UP001652623">
    <property type="component" value="Chromosome 12"/>
</dbReference>
<dbReference type="Pfam" id="PF00931">
    <property type="entry name" value="NB-ARC"/>
    <property type="match status" value="1"/>
</dbReference>
<evidence type="ECO:0000256" key="2">
    <source>
        <dbReference type="ARBA" id="ARBA00022741"/>
    </source>
</evidence>
<feature type="domain" description="NB-ARC" evidence="5">
    <location>
        <begin position="169"/>
        <end position="327"/>
    </location>
</feature>
<evidence type="ECO:0000256" key="3">
    <source>
        <dbReference type="ARBA" id="ARBA00022821"/>
    </source>
</evidence>
<evidence type="ECO:0000313" key="7">
    <source>
        <dbReference type="Proteomes" id="UP001652623"/>
    </source>
</evidence>
<dbReference type="GeneID" id="132800170"/>
<dbReference type="Pfam" id="PF18052">
    <property type="entry name" value="Rx_N"/>
    <property type="match status" value="1"/>
</dbReference>
<dbReference type="PANTHER" id="PTHR36766:SF51">
    <property type="entry name" value="DISEASE RESISTANCE RPP13-LIKE PROTEIN 1"/>
    <property type="match status" value="1"/>
</dbReference>
<evidence type="ECO:0000259" key="6">
    <source>
        <dbReference type="Pfam" id="PF18052"/>
    </source>
</evidence>
<evidence type="ECO:0000256" key="4">
    <source>
        <dbReference type="ARBA" id="ARBA00022840"/>
    </source>
</evidence>
<evidence type="ECO:0000313" key="8">
    <source>
        <dbReference type="RefSeq" id="XP_060669174.1"/>
    </source>
</evidence>
<evidence type="ECO:0000256" key="1">
    <source>
        <dbReference type="ARBA" id="ARBA00022737"/>
    </source>
</evidence>
<proteinExistence type="predicted"/>
<reference evidence="8" key="1">
    <citation type="submission" date="2025-08" db="UniProtKB">
        <authorList>
            <consortium name="RefSeq"/>
        </authorList>
    </citation>
    <scope>IDENTIFICATION</scope>
    <source>
        <tissue evidence="8">Seedling</tissue>
    </source>
</reference>
<dbReference type="Gene3D" id="3.40.50.300">
    <property type="entry name" value="P-loop containing nucleotide triphosphate hydrolases"/>
    <property type="match status" value="1"/>
</dbReference>
<dbReference type="PANTHER" id="PTHR36766">
    <property type="entry name" value="PLANT BROAD-SPECTRUM MILDEW RESISTANCE PROTEIN RPW8"/>
    <property type="match status" value="1"/>
</dbReference>
<keyword evidence="1" id="KW-0677">Repeat</keyword>
<sequence>MFRLSEDGLSYLIQGCNCQTPLTDLNKAKLLFSYGGDLQLTNCATFLVADAAIDEVLRKLKVILLTANRVLNDAESKQITDKDVRQWLQELRDEIYNEEDMVRNSQPSRVNVKKVEERIEKVLSTLQFRLLDQKDGLRLVEGVETRPFQRISEATLVKESDIYGRVGDKEAIMKLLLSNDEHCDNKVCVIPIVDMGGICKTTLAQLVYRNIDYKVMERPFNVKAWIRVSDEHDEFTLTKIIYEAITQSVSCGIKETFQLQNRLEQFLKGKKFLVVLDDVWKVNNQIWCALMVPFESAAHGCKIIMTARNKNIVSKIDNVQKHDLQIFSE</sequence>
<feature type="domain" description="Disease resistance N-terminal" evidence="6">
    <location>
        <begin position="54"/>
        <end position="103"/>
    </location>
</feature>
<evidence type="ECO:0000259" key="5">
    <source>
        <dbReference type="Pfam" id="PF00931"/>
    </source>
</evidence>
<dbReference type="InterPro" id="IPR041118">
    <property type="entry name" value="Rx_N"/>
</dbReference>
<gene>
    <name evidence="8" type="primary">LOC132800170</name>
</gene>
<keyword evidence="2" id="KW-0547">Nucleotide-binding</keyword>
<name>A0ABM3ZXG7_ZIZJJ</name>
<dbReference type="PRINTS" id="PR00364">
    <property type="entry name" value="DISEASERSIST"/>
</dbReference>
<organism evidence="7 8">
    <name type="scientific">Ziziphus jujuba</name>
    <name type="common">Chinese jujube</name>
    <name type="synonym">Ziziphus sativa</name>
    <dbReference type="NCBI Taxonomy" id="326968"/>
    <lineage>
        <taxon>Eukaryota</taxon>
        <taxon>Viridiplantae</taxon>
        <taxon>Streptophyta</taxon>
        <taxon>Embryophyta</taxon>
        <taxon>Tracheophyta</taxon>
        <taxon>Spermatophyta</taxon>
        <taxon>Magnoliopsida</taxon>
        <taxon>eudicotyledons</taxon>
        <taxon>Gunneridae</taxon>
        <taxon>Pentapetalae</taxon>
        <taxon>rosids</taxon>
        <taxon>fabids</taxon>
        <taxon>Rosales</taxon>
        <taxon>Rhamnaceae</taxon>
        <taxon>Paliureae</taxon>
        <taxon>Ziziphus</taxon>
    </lineage>
</organism>
<accession>A0ABM3ZXG7</accession>
<protein>
    <submittedName>
        <fullName evidence="8">Disease resistance RPP13-like protein 1</fullName>
    </submittedName>
</protein>
<keyword evidence="3" id="KW-0611">Plant defense</keyword>
<dbReference type="RefSeq" id="XP_060669174.1">
    <property type="nucleotide sequence ID" value="XM_060813191.1"/>
</dbReference>
<keyword evidence="7" id="KW-1185">Reference proteome</keyword>